<feature type="transmembrane region" description="Helical" evidence="2">
    <location>
        <begin position="78"/>
        <end position="97"/>
    </location>
</feature>
<comment type="caution">
    <text evidence="3">The sequence shown here is derived from an EMBL/GenBank/DDBJ whole genome shotgun (WGS) entry which is preliminary data.</text>
</comment>
<feature type="transmembrane region" description="Helical" evidence="2">
    <location>
        <begin position="731"/>
        <end position="751"/>
    </location>
</feature>
<feature type="transmembrane region" description="Helical" evidence="2">
    <location>
        <begin position="794"/>
        <end position="812"/>
    </location>
</feature>
<feature type="transmembrane region" description="Helical" evidence="2">
    <location>
        <begin position="833"/>
        <end position="854"/>
    </location>
</feature>
<evidence type="ECO:0000256" key="1">
    <source>
        <dbReference type="SAM" id="MobiDB-lite"/>
    </source>
</evidence>
<dbReference type="InterPro" id="IPR029063">
    <property type="entry name" value="SAM-dependent_MTases_sf"/>
</dbReference>
<dbReference type="AlphaFoldDB" id="A0A512NK73"/>
<feature type="transmembrane region" description="Helical" evidence="2">
    <location>
        <begin position="860"/>
        <end position="884"/>
    </location>
</feature>
<dbReference type="Gene3D" id="3.40.50.150">
    <property type="entry name" value="Vaccinia Virus protein VP39"/>
    <property type="match status" value="1"/>
</dbReference>
<accession>A0A512NK73</accession>
<dbReference type="Proteomes" id="UP000321058">
    <property type="component" value="Unassembled WGS sequence"/>
</dbReference>
<feature type="transmembrane region" description="Helical" evidence="2">
    <location>
        <begin position="704"/>
        <end position="725"/>
    </location>
</feature>
<feature type="transmembrane region" description="Helical" evidence="2">
    <location>
        <begin position="12"/>
        <end position="33"/>
    </location>
</feature>
<evidence type="ECO:0000313" key="4">
    <source>
        <dbReference type="Proteomes" id="UP000321058"/>
    </source>
</evidence>
<dbReference type="InterPro" id="IPR036259">
    <property type="entry name" value="MFS_trans_sf"/>
</dbReference>
<feature type="transmembrane region" description="Helical" evidence="2">
    <location>
        <begin position="45"/>
        <end position="66"/>
    </location>
</feature>
<keyword evidence="4" id="KW-1185">Reference proteome</keyword>
<dbReference type="EMBL" id="BKAJ01000127">
    <property type="protein sequence ID" value="GEP59347.1"/>
    <property type="molecule type" value="Genomic_DNA"/>
</dbReference>
<feature type="transmembrane region" description="Helical" evidence="2">
    <location>
        <begin position="661"/>
        <end position="683"/>
    </location>
</feature>
<dbReference type="SUPFAM" id="SSF103473">
    <property type="entry name" value="MFS general substrate transporter"/>
    <property type="match status" value="1"/>
</dbReference>
<feature type="transmembrane region" description="Helical" evidence="2">
    <location>
        <begin position="177"/>
        <end position="194"/>
    </location>
</feature>
<feature type="transmembrane region" description="Helical" evidence="2">
    <location>
        <begin position="763"/>
        <end position="782"/>
    </location>
</feature>
<protein>
    <recommendedName>
        <fullName evidence="5">Spermidine synthase</fullName>
    </recommendedName>
</protein>
<feature type="region of interest" description="Disordered" evidence="1">
    <location>
        <begin position="554"/>
        <end position="580"/>
    </location>
</feature>
<reference evidence="3 4" key="1">
    <citation type="submission" date="2019-07" db="EMBL/GenBank/DDBJ databases">
        <title>Whole genome shotgun sequence of Reyranella soli NBRC 108950.</title>
        <authorList>
            <person name="Hosoyama A."/>
            <person name="Uohara A."/>
            <person name="Ohji S."/>
            <person name="Ichikawa N."/>
        </authorList>
    </citation>
    <scope>NUCLEOTIDE SEQUENCE [LARGE SCALE GENOMIC DNA]</scope>
    <source>
        <strain evidence="3 4">NBRC 108950</strain>
    </source>
</reference>
<proteinExistence type="predicted"/>
<dbReference type="RefSeq" id="WP_218037524.1">
    <property type="nucleotide sequence ID" value="NZ_BKAJ01000127.1"/>
</dbReference>
<name>A0A512NK73_9HYPH</name>
<dbReference type="SUPFAM" id="SSF53335">
    <property type="entry name" value="S-adenosyl-L-methionine-dependent methyltransferases"/>
    <property type="match status" value="1"/>
</dbReference>
<sequence length="897" mass="98249">MTVTVDLDHRPPLTFYLSVGLVAGSIIALQIGIMRVFSVGSWAHFGSLVVSLAMFGFGLTSAVMCVGKGWFERHWVGAVKGALLAFGPLMVVCNLAAQQVPFNAIFLVSDPMQKWRLFANFVLYFLPFLAGALYLGVVFLKAQKSFNRVYFADLVGSGLCGLSVLLAMYYFRPDDLIMAPLLLWLAGGILWFVALGDRRGILAIVVVAILSAAVHYTAPGVLGIPKLAVSDYKGVSYARKFPDNQRTYERASPFGYLEIYSSSYLHFAPGQSDNAAFNLPTMPKNAYLGLYIDSEGPSGIIKDLPANETAYFKYLSMYYPYILKQNPDTFVVQFGGGISTAVALKAGSAHVTVAEGNPAILTAFREDKGLRDFTGDILNNPKVSVIDYDGRLYVAHTKNRYDVIDLSLADSAGLSSPGGFSIVEKYSYTREAMESYMRALKPGGILSVTLWNKEEPPKSVLKLYATMAQAAQIVDYLDKDSNGIANKFYVASSYLSTATVLYKRGGFTPEEIAKLNAHTKAMSFDAIYYPGIKVDTADLKQILQDYHDQFFFEGAPADPTAPSEEKEPNDKPPPGMTTTGADAKVEAKDEAAPQEGPRVPATVLGRLAWHYLINGGWNKVADEYVFDTRVLTNHQPYFAAYIKVKDLLNFTDRLELVQDEWGYLLLWATLGIAAIFAFTLVLFPLIFGWRTIFSRYPGKFGTMIYFLCLGLGYIIVEVGMISHFILALSNATVSASVLITGMLVFSGIGSFFSERFLDRARSVMPRIFLAIFAILAFYAFTIDYALDWIGTLPYALRIVLCLLLILPPAFLMGFPMPTAMTTLGRLGKDHMFLWAWGINGCFSVIGAALVPIVATSFGLPAVVLVGAFAYLVALPAFFSVLMPLKPQAVGVGRPAAA</sequence>
<evidence type="ECO:0000313" key="3">
    <source>
        <dbReference type="EMBL" id="GEP59347.1"/>
    </source>
</evidence>
<organism evidence="3 4">
    <name type="scientific">Reyranella soli</name>
    <dbReference type="NCBI Taxonomy" id="1230389"/>
    <lineage>
        <taxon>Bacteria</taxon>
        <taxon>Pseudomonadati</taxon>
        <taxon>Pseudomonadota</taxon>
        <taxon>Alphaproteobacteria</taxon>
        <taxon>Hyphomicrobiales</taxon>
        <taxon>Reyranellaceae</taxon>
        <taxon>Reyranella</taxon>
    </lineage>
</organism>
<feature type="transmembrane region" description="Helical" evidence="2">
    <location>
        <begin position="149"/>
        <end position="171"/>
    </location>
</feature>
<evidence type="ECO:0008006" key="5">
    <source>
        <dbReference type="Google" id="ProtNLM"/>
    </source>
</evidence>
<keyword evidence="2" id="KW-1133">Transmembrane helix</keyword>
<gene>
    <name evidence="3" type="ORF">RSO01_65130</name>
</gene>
<keyword evidence="2" id="KW-0472">Membrane</keyword>
<evidence type="ECO:0000256" key="2">
    <source>
        <dbReference type="SAM" id="Phobius"/>
    </source>
</evidence>
<feature type="transmembrane region" description="Helical" evidence="2">
    <location>
        <begin position="117"/>
        <end position="137"/>
    </location>
</feature>
<feature type="transmembrane region" description="Helical" evidence="2">
    <location>
        <begin position="201"/>
        <end position="218"/>
    </location>
</feature>
<keyword evidence="2" id="KW-0812">Transmembrane</keyword>